<accession>A0A7Y4JSL5</accession>
<comment type="caution">
    <text evidence="1">The sequence shown here is derived from an EMBL/GenBank/DDBJ whole genome shotgun (WGS) entry which is preliminary data.</text>
</comment>
<dbReference type="Proteomes" id="UP000528460">
    <property type="component" value="Unassembled WGS sequence"/>
</dbReference>
<evidence type="ECO:0000313" key="1">
    <source>
        <dbReference type="EMBL" id="NOK10426.1"/>
    </source>
</evidence>
<evidence type="ECO:0000313" key="2">
    <source>
        <dbReference type="Proteomes" id="UP000528460"/>
    </source>
</evidence>
<gene>
    <name evidence="1" type="ORF">HNS30_15430</name>
</gene>
<protein>
    <submittedName>
        <fullName evidence="1">Uncharacterized protein</fullName>
    </submittedName>
</protein>
<dbReference type="RefSeq" id="WP_171414927.1">
    <property type="nucleotide sequence ID" value="NZ_JABFJW010000104.1"/>
</dbReference>
<organism evidence="1 2">
    <name type="scientific">Corallococcus exercitus</name>
    <dbReference type="NCBI Taxonomy" id="2316736"/>
    <lineage>
        <taxon>Bacteria</taxon>
        <taxon>Pseudomonadati</taxon>
        <taxon>Myxococcota</taxon>
        <taxon>Myxococcia</taxon>
        <taxon>Myxococcales</taxon>
        <taxon>Cystobacterineae</taxon>
        <taxon>Myxococcaceae</taxon>
        <taxon>Corallococcus</taxon>
    </lineage>
</organism>
<name>A0A7Y4JSL5_9BACT</name>
<sequence>MAPVEELLEQALKLPAVERAWLVYRVLLSLDEDTDSTDASQEAFDDSMSLEEVLRKIVEHLMRTRQQR</sequence>
<proteinExistence type="predicted"/>
<dbReference type="AlphaFoldDB" id="A0A7Y4JSL5"/>
<dbReference type="EMBL" id="JABFJW010000104">
    <property type="protein sequence ID" value="NOK10426.1"/>
    <property type="molecule type" value="Genomic_DNA"/>
</dbReference>
<reference evidence="1 2" key="1">
    <citation type="submission" date="2020-05" db="EMBL/GenBank/DDBJ databases">
        <authorList>
            <person name="Whitworth D."/>
        </authorList>
    </citation>
    <scope>NUCLEOTIDE SEQUENCE [LARGE SCALE GENOMIC DNA]</scope>
    <source>
        <strain evidence="1 2">CA046A</strain>
    </source>
</reference>